<feature type="region of interest" description="Disordered" evidence="1">
    <location>
        <begin position="192"/>
        <end position="264"/>
    </location>
</feature>
<evidence type="ECO:0000313" key="4">
    <source>
        <dbReference type="Proteomes" id="UP000682892"/>
    </source>
</evidence>
<dbReference type="HOGENOM" id="CLU_892021_0_0_1"/>
<dbReference type="Proteomes" id="UP000682892">
    <property type="component" value="Unassembled WGS sequence"/>
</dbReference>
<evidence type="ECO:0000256" key="1">
    <source>
        <dbReference type="SAM" id="MobiDB-lite"/>
    </source>
</evidence>
<protein>
    <submittedName>
        <fullName evidence="3">AAEL004599-PA</fullName>
    </submittedName>
</protein>
<reference evidence="3" key="1">
    <citation type="submission" date="2005-10" db="EMBL/GenBank/DDBJ databases">
        <authorList>
            <person name="Loftus B.J."/>
            <person name="Nene V.M."/>
            <person name="Hannick L.I."/>
            <person name="Bidwell S."/>
            <person name="Haas B."/>
            <person name="Amedeo P."/>
            <person name="Orvis J."/>
            <person name="Wortman J.R."/>
            <person name="White O.R."/>
            <person name="Salzberg S."/>
            <person name="Shumway M."/>
            <person name="Koo H."/>
            <person name="Zhao Y."/>
            <person name="Holmes M."/>
            <person name="Miller J."/>
            <person name="Schatz M."/>
            <person name="Pop M."/>
            <person name="Pai G."/>
            <person name="Utterback T."/>
            <person name="Rogers Y.-H."/>
            <person name="Kravitz S."/>
            <person name="Fraser C.M."/>
        </authorList>
    </citation>
    <scope>NUCLEOTIDE SEQUENCE</scope>
    <source>
        <strain evidence="3">Liverpool</strain>
    </source>
</reference>
<dbReference type="eggNOG" id="ENOG502T8WC">
    <property type="taxonomic scope" value="Eukaryota"/>
</dbReference>
<evidence type="ECO:0000256" key="2">
    <source>
        <dbReference type="SAM" id="SignalP"/>
    </source>
</evidence>
<feature type="region of interest" description="Disordered" evidence="1">
    <location>
        <begin position="131"/>
        <end position="159"/>
    </location>
</feature>
<reference evidence="3" key="3">
    <citation type="submission" date="2012-09" db="EMBL/GenBank/DDBJ databases">
        <authorList>
            <consortium name="VectorBase"/>
        </authorList>
    </citation>
    <scope>NUCLEOTIDE SEQUENCE</scope>
    <source>
        <strain evidence="3">Liverpool</strain>
    </source>
</reference>
<accession>Q17CE0</accession>
<dbReference type="OMA" id="PLGICAN"/>
<dbReference type="EMBL" id="CH477309">
    <property type="protein sequence ID" value="EAT44011.1"/>
    <property type="molecule type" value="Genomic_DNA"/>
</dbReference>
<organism evidence="3 4">
    <name type="scientific">Aedes aegypti</name>
    <name type="common">Yellowfever mosquito</name>
    <name type="synonym">Culex aegypti</name>
    <dbReference type="NCBI Taxonomy" id="7159"/>
    <lineage>
        <taxon>Eukaryota</taxon>
        <taxon>Metazoa</taxon>
        <taxon>Ecdysozoa</taxon>
        <taxon>Arthropoda</taxon>
        <taxon>Hexapoda</taxon>
        <taxon>Insecta</taxon>
        <taxon>Pterygota</taxon>
        <taxon>Neoptera</taxon>
        <taxon>Endopterygota</taxon>
        <taxon>Diptera</taxon>
        <taxon>Nematocera</taxon>
        <taxon>Culicoidea</taxon>
        <taxon>Culicidae</taxon>
        <taxon>Culicinae</taxon>
        <taxon>Aedini</taxon>
        <taxon>Aedes</taxon>
        <taxon>Stegomyia</taxon>
    </lineage>
</organism>
<name>Q17CE0_AEDAE</name>
<sequence length="312" mass="35070">MLKSGGQVILIITCLGSISLAAHDSQWEDRHERSDFLENLESLKEAQDALLKLNLDSITKGRQYSNGGDFSPTINMSKEKFQNIVSKVNSEVSLLRNQALVLSKAYKDLMLKHKIALKKIDTLQVMKPISVPEKSPTPDSSQPAPVTISSSVQLPKPTPTSNCNCMEHPCGSYVIGNKYYYYNVFPGKEGMSSVPQPPWHPDQPPASPSAPIYHQPAPSHHIKSQRPTHQDGDDPDGFLSFKPRPSSSKIGMSSERTEQMQQKDKVNWKQKFFDQHDLEAVEKLFSDSETQALTEQWARLSQRRRAPKMVEI</sequence>
<dbReference type="AlphaFoldDB" id="Q17CE0"/>
<reference evidence="3" key="2">
    <citation type="journal article" date="2007" name="Science">
        <title>Genome sequence of Aedes aegypti, a major arbovirus vector.</title>
        <authorList>
            <person name="Nene V."/>
            <person name="Wortman J.R."/>
            <person name="Lawson D."/>
            <person name="Haas B."/>
            <person name="Kodira C."/>
            <person name="Tu Z.J."/>
            <person name="Loftus B."/>
            <person name="Xi Z."/>
            <person name="Megy K."/>
            <person name="Grabherr M."/>
            <person name="Ren Q."/>
            <person name="Zdobnov E.M."/>
            <person name="Lobo N.F."/>
            <person name="Campbell K.S."/>
            <person name="Brown S.E."/>
            <person name="Bonaldo M.F."/>
            <person name="Zhu J."/>
            <person name="Sinkins S.P."/>
            <person name="Hogenkamp D.G."/>
            <person name="Amedeo P."/>
            <person name="Arensburger P."/>
            <person name="Atkinson P.W."/>
            <person name="Bidwell S."/>
            <person name="Biedler J."/>
            <person name="Birney E."/>
            <person name="Bruggner R.V."/>
            <person name="Costas J."/>
            <person name="Coy M.R."/>
            <person name="Crabtree J."/>
            <person name="Crawford M."/>
            <person name="Debruyn B."/>
            <person name="Decaprio D."/>
            <person name="Eiglmeier K."/>
            <person name="Eisenstadt E."/>
            <person name="El-Dorry H."/>
            <person name="Gelbart W.M."/>
            <person name="Gomes S.L."/>
            <person name="Hammond M."/>
            <person name="Hannick L.I."/>
            <person name="Hogan J.R."/>
            <person name="Holmes M.H."/>
            <person name="Jaffe D."/>
            <person name="Johnston J.S."/>
            <person name="Kennedy R.C."/>
            <person name="Koo H."/>
            <person name="Kravitz S."/>
            <person name="Kriventseva E.V."/>
            <person name="Kulp D."/>
            <person name="Labutti K."/>
            <person name="Lee E."/>
            <person name="Li S."/>
            <person name="Lovin D.D."/>
            <person name="Mao C."/>
            <person name="Mauceli E."/>
            <person name="Menck C.F."/>
            <person name="Miller J.R."/>
            <person name="Montgomery P."/>
            <person name="Mori A."/>
            <person name="Nascimento A.L."/>
            <person name="Naveira H.F."/>
            <person name="Nusbaum C."/>
            <person name="O'leary S."/>
            <person name="Orvis J."/>
            <person name="Pertea M."/>
            <person name="Quesneville H."/>
            <person name="Reidenbach K.R."/>
            <person name="Rogers Y.H."/>
            <person name="Roth C.W."/>
            <person name="Schneider J.R."/>
            <person name="Schatz M."/>
            <person name="Shumway M."/>
            <person name="Stanke M."/>
            <person name="Stinson E.O."/>
            <person name="Tubio J.M."/>
            <person name="Vanzee J.P."/>
            <person name="Verjovski-Almeida S."/>
            <person name="Werner D."/>
            <person name="White O."/>
            <person name="Wyder S."/>
            <person name="Zeng Q."/>
            <person name="Zhao Q."/>
            <person name="Zhao Y."/>
            <person name="Hill C.A."/>
            <person name="Raikhel A.S."/>
            <person name="Soares M.B."/>
            <person name="Knudson D.L."/>
            <person name="Lee N.H."/>
            <person name="Galagan J."/>
            <person name="Salzberg S.L."/>
            <person name="Paulsen I.T."/>
            <person name="Dimopoulos G."/>
            <person name="Collins F.H."/>
            <person name="Birren B."/>
            <person name="Fraser-Liggett C.M."/>
            <person name="Severson D.W."/>
        </authorList>
    </citation>
    <scope>NUCLEOTIDE SEQUENCE [LARGE SCALE GENOMIC DNA]</scope>
    <source>
        <strain evidence="3">Liverpool</strain>
    </source>
</reference>
<keyword evidence="2" id="KW-0732">Signal</keyword>
<dbReference type="PaxDb" id="7159-AAEL004599-PA"/>
<feature type="chain" id="PRO_5014307881" evidence="2">
    <location>
        <begin position="22"/>
        <end position="312"/>
    </location>
</feature>
<dbReference type="PhylomeDB" id="Q17CE0"/>
<feature type="signal peptide" evidence="2">
    <location>
        <begin position="1"/>
        <end position="21"/>
    </location>
</feature>
<gene>
    <name evidence="3" type="ORF">AaeL_AAEL004599</name>
</gene>
<evidence type="ECO:0000313" key="3">
    <source>
        <dbReference type="EMBL" id="EAT44011.1"/>
    </source>
</evidence>
<proteinExistence type="predicted"/>
<feature type="compositionally biased region" description="Basic and acidic residues" evidence="1">
    <location>
        <begin position="255"/>
        <end position="264"/>
    </location>
</feature>
<feature type="compositionally biased region" description="Polar residues" evidence="1">
    <location>
        <begin position="137"/>
        <end position="159"/>
    </location>
</feature>
<feature type="compositionally biased region" description="Pro residues" evidence="1">
    <location>
        <begin position="195"/>
        <end position="208"/>
    </location>
</feature>